<protein>
    <recommendedName>
        <fullName evidence="2">C2H2-type domain-containing protein</fullName>
    </recommendedName>
</protein>
<dbReference type="PROSITE" id="PS00028">
    <property type="entry name" value="ZINC_FINGER_C2H2_1"/>
    <property type="match status" value="1"/>
</dbReference>
<sequence>MAGRRSDLNVFGEDFDAIMDILEEDEDLDGQFESLVQLTEIICSDCGKKYKSSGGYRRHRNAKHSDQPQPVSLTLSILAEIVNDALQKVKENKVFSVDLRKEFKHYEYKQPNETEGFCVFKTLYDGYLKNGDTEKFFGKYYSQVPLKSTTFFRGLSRNAATLLAIKVADNMVAHGKHAKSSPDNSVLPSKTVLSDKETAGLQYLGGYVLHNLHKKCAKMSSSESQQAMAILKAGKLEEGCDSQKLVSTLSRGGLWSITEPAQKIFTRSEHYFRQSTLKSASSMQIVDITGIAQKSLTDNDVVANYQTMVSNAEQVPTKNVSKDVLYSIVNLYIRVRSFSLAKDIIQDFKIKAKQAKSKALRKEIQRSCDQQTQERQN</sequence>
<name>A0AAU9WQP5_9CNID</name>
<dbReference type="AlphaFoldDB" id="A0AAU9WQP5"/>
<accession>A0AAU9WQP5</accession>
<keyword evidence="1" id="KW-0862">Zinc</keyword>
<organism evidence="3 4">
    <name type="scientific">Pocillopora meandrina</name>
    <dbReference type="NCBI Taxonomy" id="46732"/>
    <lineage>
        <taxon>Eukaryota</taxon>
        <taxon>Metazoa</taxon>
        <taxon>Cnidaria</taxon>
        <taxon>Anthozoa</taxon>
        <taxon>Hexacorallia</taxon>
        <taxon>Scleractinia</taxon>
        <taxon>Astrocoeniina</taxon>
        <taxon>Pocilloporidae</taxon>
        <taxon>Pocillopora</taxon>
    </lineage>
</organism>
<evidence type="ECO:0000313" key="3">
    <source>
        <dbReference type="EMBL" id="CAH3122865.1"/>
    </source>
</evidence>
<gene>
    <name evidence="3" type="ORF">PMEA_00009828</name>
</gene>
<keyword evidence="4" id="KW-1185">Reference proteome</keyword>
<comment type="caution">
    <text evidence="3">The sequence shown here is derived from an EMBL/GenBank/DDBJ whole genome shotgun (WGS) entry which is preliminary data.</text>
</comment>
<dbReference type="GO" id="GO:0008270">
    <property type="term" value="F:zinc ion binding"/>
    <property type="evidence" value="ECO:0007669"/>
    <property type="project" value="UniProtKB-KW"/>
</dbReference>
<reference evidence="3 4" key="1">
    <citation type="submission" date="2022-05" db="EMBL/GenBank/DDBJ databases">
        <authorList>
            <consortium name="Genoscope - CEA"/>
            <person name="William W."/>
        </authorList>
    </citation>
    <scope>NUCLEOTIDE SEQUENCE [LARGE SCALE GENOMIC DNA]</scope>
</reference>
<dbReference type="Proteomes" id="UP001159428">
    <property type="component" value="Unassembled WGS sequence"/>
</dbReference>
<dbReference type="InterPro" id="IPR013087">
    <property type="entry name" value="Znf_C2H2_type"/>
</dbReference>
<evidence type="ECO:0000256" key="1">
    <source>
        <dbReference type="PROSITE-ProRule" id="PRU00042"/>
    </source>
</evidence>
<dbReference type="EMBL" id="CALNXJ010000019">
    <property type="protein sequence ID" value="CAH3122865.1"/>
    <property type="molecule type" value="Genomic_DNA"/>
</dbReference>
<dbReference type="PROSITE" id="PS50157">
    <property type="entry name" value="ZINC_FINGER_C2H2_2"/>
    <property type="match status" value="1"/>
</dbReference>
<keyword evidence="1" id="KW-0863">Zinc-finger</keyword>
<proteinExistence type="predicted"/>
<feature type="domain" description="C2H2-type" evidence="2">
    <location>
        <begin position="41"/>
        <end position="69"/>
    </location>
</feature>
<evidence type="ECO:0000313" key="4">
    <source>
        <dbReference type="Proteomes" id="UP001159428"/>
    </source>
</evidence>
<evidence type="ECO:0000259" key="2">
    <source>
        <dbReference type="PROSITE" id="PS50157"/>
    </source>
</evidence>
<keyword evidence="1" id="KW-0479">Metal-binding</keyword>